<accession>A0A4R8LXT3</accession>
<dbReference type="InterPro" id="IPR013785">
    <property type="entry name" value="Aldolase_TIM"/>
</dbReference>
<evidence type="ECO:0000256" key="15">
    <source>
        <dbReference type="SAM" id="MobiDB-lite"/>
    </source>
</evidence>
<dbReference type="NCBIfam" id="TIGR00238">
    <property type="entry name" value="KamA family radical SAM protein"/>
    <property type="match status" value="1"/>
</dbReference>
<proteinExistence type="inferred from homology"/>
<dbReference type="FunFam" id="3.20.20.70:FF:000095">
    <property type="entry name" value="Lysine 2,3-aminomutase"/>
    <property type="match status" value="1"/>
</dbReference>
<evidence type="ECO:0000313" key="17">
    <source>
        <dbReference type="EMBL" id="TDY53153.1"/>
    </source>
</evidence>
<keyword evidence="8" id="KW-0949">S-adenosyl-L-methionine</keyword>
<dbReference type="GO" id="GO:0051539">
    <property type="term" value="F:4 iron, 4 sulfur cluster binding"/>
    <property type="evidence" value="ECO:0007669"/>
    <property type="project" value="UniProtKB-KW"/>
</dbReference>
<dbReference type="InterPro" id="IPR022459">
    <property type="entry name" value="Lysine_aminomutase"/>
</dbReference>
<dbReference type="RefSeq" id="WP_338024510.1">
    <property type="nucleotide sequence ID" value="NZ_SORI01000032.1"/>
</dbReference>
<dbReference type="SFLD" id="SFLDF00283">
    <property type="entry name" value="L-lysine_2_3-aminomutase_(LAM"/>
    <property type="match status" value="1"/>
</dbReference>
<keyword evidence="13" id="KW-0413">Isomerase</keyword>
<evidence type="ECO:0000256" key="10">
    <source>
        <dbReference type="ARBA" id="ARBA00022898"/>
    </source>
</evidence>
<dbReference type="Gene3D" id="6.10.140.1170">
    <property type="match status" value="1"/>
</dbReference>
<dbReference type="CDD" id="cd01335">
    <property type="entry name" value="Radical_SAM"/>
    <property type="match status" value="1"/>
</dbReference>
<sequence>MSSTAKESESNGIQAEGNGEETRPPSLRTKKPREGALPALPLFPSNRPYLEALRESAGEELWNDWRWQMKARITTAGELARILPLSKGESATLKRSLNSLRMAITPYYASLIDGSDPDCPIRRQAIPTLKETLISPTDLLDPLHEDVDSPVPGLTHRYPDRCILLVTDQCAMYCRHCTRRRFAGQNDTPRTEDQISRCLDYIARTPEIRDVLITGGDPLTLSDGTLDFILSRLRAISTVEIIRIGTRIPAVLPMRVTEGLCSVLKKYHPLWINLHFNHPRELTPEAAAACAKLADAGIPLGNQSVLLKGVNDCPYIFRDLNQKLLKMRVRPYYIYQCDLSRGIEHFRTSIGKGIEIMEYLRGHTSGLAVPTFVVDAPGGGGKIPVMPNYVLSRSDRKTVLRNFEGVVTVYTEPDDNRSVCAGKCRETCERAKNLYTGGIESLFEGEAVSLEPRELAREKRRKHWAEGDKNK</sequence>
<evidence type="ECO:0000256" key="1">
    <source>
        <dbReference type="ARBA" id="ARBA00000911"/>
    </source>
</evidence>
<dbReference type="PANTHER" id="PTHR30538:SF1">
    <property type="entry name" value="L-LYSINE 2,3-AMINOMUTASE"/>
    <property type="match status" value="1"/>
</dbReference>
<dbReference type="PANTHER" id="PTHR30538">
    <property type="entry name" value="LYSINE 2,3-AMINOMUTASE-RELATED"/>
    <property type="match status" value="1"/>
</dbReference>
<dbReference type="NCBIfam" id="TIGR03820">
    <property type="entry name" value="lys_2_3_AblA"/>
    <property type="match status" value="1"/>
</dbReference>
<keyword evidence="7" id="KW-0004">4Fe-4S</keyword>
<dbReference type="SFLD" id="SFLDS00029">
    <property type="entry name" value="Radical_SAM"/>
    <property type="match status" value="1"/>
</dbReference>
<dbReference type="EC" id="5.4.3.2" evidence="5"/>
<name>A0A4R8LXT3_9BACT</name>
<comment type="catalytic activity">
    <reaction evidence="1">
        <text>L-lysine = (3S)-3,6-diaminohexanoate</text>
        <dbReference type="Rhea" id="RHEA:19177"/>
        <dbReference type="ChEBI" id="CHEBI:32551"/>
        <dbReference type="ChEBI" id="CHEBI:57434"/>
        <dbReference type="EC" id="5.4.3.2"/>
    </reaction>
</comment>
<keyword evidence="10 14" id="KW-0663">Pyridoxal phosphate</keyword>
<dbReference type="InterPro" id="IPR025895">
    <property type="entry name" value="LAM_C_dom"/>
</dbReference>
<evidence type="ECO:0000256" key="12">
    <source>
        <dbReference type="ARBA" id="ARBA00023014"/>
    </source>
</evidence>
<dbReference type="GO" id="GO:0050066">
    <property type="term" value="F:L-lysine 2,3-aminomutase activity"/>
    <property type="evidence" value="ECO:0007669"/>
    <property type="project" value="UniProtKB-EC"/>
</dbReference>
<dbReference type="SFLD" id="SFLDG01070">
    <property type="entry name" value="PLP-dependent"/>
    <property type="match status" value="1"/>
</dbReference>
<evidence type="ECO:0000256" key="8">
    <source>
        <dbReference type="ARBA" id="ARBA00022691"/>
    </source>
</evidence>
<feature type="compositionally biased region" description="Polar residues" evidence="15">
    <location>
        <begin position="1"/>
        <end position="13"/>
    </location>
</feature>
<comment type="cofactor">
    <cofactor evidence="3">
        <name>[4Fe-4S] cluster</name>
        <dbReference type="ChEBI" id="CHEBI:49883"/>
    </cofactor>
</comment>
<evidence type="ECO:0000256" key="9">
    <source>
        <dbReference type="ARBA" id="ARBA00022723"/>
    </source>
</evidence>
<keyword evidence="12" id="KW-0411">Iron-sulfur</keyword>
<evidence type="ECO:0000256" key="11">
    <source>
        <dbReference type="ARBA" id="ARBA00023004"/>
    </source>
</evidence>
<evidence type="ECO:0000256" key="2">
    <source>
        <dbReference type="ARBA" id="ARBA00001933"/>
    </source>
</evidence>
<feature type="domain" description="Radical SAM core" evidence="16">
    <location>
        <begin position="156"/>
        <end position="367"/>
    </location>
</feature>
<dbReference type="InterPro" id="IPR058240">
    <property type="entry name" value="rSAM_sf"/>
</dbReference>
<dbReference type="InterPro" id="IPR007197">
    <property type="entry name" value="rSAM"/>
</dbReference>
<feature type="modified residue" description="N6-(pyridoxal phosphate)lysine" evidence="14">
    <location>
        <position position="382"/>
    </location>
</feature>
<comment type="similarity">
    <text evidence="4">Belongs to the radical SAM superfamily. KamA family.</text>
</comment>
<evidence type="ECO:0000256" key="7">
    <source>
        <dbReference type="ARBA" id="ARBA00022485"/>
    </source>
</evidence>
<evidence type="ECO:0000256" key="3">
    <source>
        <dbReference type="ARBA" id="ARBA00001966"/>
    </source>
</evidence>
<evidence type="ECO:0000256" key="13">
    <source>
        <dbReference type="ARBA" id="ARBA00023235"/>
    </source>
</evidence>
<gene>
    <name evidence="17" type="ORF">C8D99_1321</name>
</gene>
<keyword evidence="11" id="KW-0408">Iron</keyword>
<organism evidence="17 18">
    <name type="scientific">Aminivibrio pyruvatiphilus</name>
    <dbReference type="NCBI Taxonomy" id="1005740"/>
    <lineage>
        <taxon>Bacteria</taxon>
        <taxon>Thermotogati</taxon>
        <taxon>Synergistota</taxon>
        <taxon>Synergistia</taxon>
        <taxon>Synergistales</taxon>
        <taxon>Aminobacteriaceae</taxon>
        <taxon>Aminivibrio</taxon>
    </lineage>
</organism>
<evidence type="ECO:0000256" key="6">
    <source>
        <dbReference type="ARBA" id="ARBA00022363"/>
    </source>
</evidence>
<dbReference type="SUPFAM" id="SSF102114">
    <property type="entry name" value="Radical SAM enzymes"/>
    <property type="match status" value="1"/>
</dbReference>
<dbReference type="AlphaFoldDB" id="A0A4R8LXT3"/>
<protein>
    <recommendedName>
        <fullName evidence="6">L-lysine 2,3-aminomutase</fullName>
        <ecNumber evidence="5">5.4.3.2</ecNumber>
    </recommendedName>
</protein>
<dbReference type="PROSITE" id="PS51918">
    <property type="entry name" value="RADICAL_SAM"/>
    <property type="match status" value="1"/>
</dbReference>
<evidence type="ECO:0000256" key="14">
    <source>
        <dbReference type="PIRSR" id="PIRSR603739-50"/>
    </source>
</evidence>
<evidence type="ECO:0000256" key="5">
    <source>
        <dbReference type="ARBA" id="ARBA00012144"/>
    </source>
</evidence>
<dbReference type="GO" id="GO:0046872">
    <property type="term" value="F:metal ion binding"/>
    <property type="evidence" value="ECO:0007669"/>
    <property type="project" value="UniProtKB-KW"/>
</dbReference>
<evidence type="ECO:0000256" key="4">
    <source>
        <dbReference type="ARBA" id="ARBA00008703"/>
    </source>
</evidence>
<feature type="region of interest" description="Disordered" evidence="15">
    <location>
        <begin position="1"/>
        <end position="40"/>
    </location>
</feature>
<evidence type="ECO:0000313" key="18">
    <source>
        <dbReference type="Proteomes" id="UP000295066"/>
    </source>
</evidence>
<dbReference type="EMBL" id="SORI01000032">
    <property type="protein sequence ID" value="TDY53153.1"/>
    <property type="molecule type" value="Genomic_DNA"/>
</dbReference>
<evidence type="ECO:0000259" key="16">
    <source>
        <dbReference type="PROSITE" id="PS51918"/>
    </source>
</evidence>
<comment type="caution">
    <text evidence="17">The sequence shown here is derived from an EMBL/GenBank/DDBJ whole genome shotgun (WGS) entry which is preliminary data.</text>
</comment>
<keyword evidence="9" id="KW-0479">Metal-binding</keyword>
<dbReference type="Gene3D" id="6.20.120.40">
    <property type="match status" value="1"/>
</dbReference>
<dbReference type="InterPro" id="IPR003739">
    <property type="entry name" value="Lys_aminomutase/Glu_NH3_mut"/>
</dbReference>
<comment type="cofactor">
    <cofactor evidence="2 14">
        <name>pyridoxal 5'-phosphate</name>
        <dbReference type="ChEBI" id="CHEBI:597326"/>
    </cofactor>
</comment>
<reference evidence="17 18" key="1">
    <citation type="submission" date="2019-03" db="EMBL/GenBank/DDBJ databases">
        <title>Genomic Encyclopedia of Type Strains, Phase IV (KMG-IV): sequencing the most valuable type-strain genomes for metagenomic binning, comparative biology and taxonomic classification.</title>
        <authorList>
            <person name="Goeker M."/>
        </authorList>
    </citation>
    <scope>NUCLEOTIDE SEQUENCE [LARGE SCALE GENOMIC DNA]</scope>
    <source>
        <strain evidence="17 18">DSM 25964</strain>
    </source>
</reference>
<dbReference type="Gene3D" id="3.20.20.70">
    <property type="entry name" value="Aldolase class I"/>
    <property type="match status" value="1"/>
</dbReference>
<dbReference type="Pfam" id="PF12544">
    <property type="entry name" value="LAM_C"/>
    <property type="match status" value="1"/>
</dbReference>
<dbReference type="Pfam" id="PF04055">
    <property type="entry name" value="Radical_SAM"/>
    <property type="match status" value="1"/>
</dbReference>
<keyword evidence="18" id="KW-1185">Reference proteome</keyword>
<dbReference type="Proteomes" id="UP000295066">
    <property type="component" value="Unassembled WGS sequence"/>
</dbReference>